<dbReference type="Pfam" id="PF03895">
    <property type="entry name" value="YadA_anchor"/>
    <property type="match status" value="1"/>
</dbReference>
<dbReference type="GO" id="GO:0009279">
    <property type="term" value="C:cell outer membrane"/>
    <property type="evidence" value="ECO:0007669"/>
    <property type="project" value="UniProtKB-SubCell"/>
</dbReference>
<dbReference type="RefSeq" id="WP_210207613.1">
    <property type="nucleotide sequence ID" value="NZ_NPEU01000044.1"/>
</dbReference>
<evidence type="ECO:0000256" key="6">
    <source>
        <dbReference type="ARBA" id="ARBA00022692"/>
    </source>
</evidence>
<comment type="subcellular location">
    <subcellularLocation>
        <location evidence="2">Cell outer membrane</location>
    </subcellularLocation>
    <subcellularLocation>
        <location evidence="1">Cell surface</location>
    </subcellularLocation>
</comment>
<evidence type="ECO:0000256" key="3">
    <source>
        <dbReference type="ARBA" id="ARBA00005848"/>
    </source>
</evidence>
<feature type="domain" description="Trimeric autotransporter adhesin YadA-like stalk" evidence="13">
    <location>
        <begin position="65"/>
        <end position="103"/>
    </location>
</feature>
<dbReference type="GO" id="GO:0015031">
    <property type="term" value="P:protein transport"/>
    <property type="evidence" value="ECO:0007669"/>
    <property type="project" value="UniProtKB-KW"/>
</dbReference>
<sequence length="191" mass="18492">FGDGAVATGANSTAVGPNSTATVANGVAIGNGAVVTAANSVALGAGSVASQPNTVSVGSAGNERRITNVAAGVAATDAVNVAQLQAATSGFGSSIATLQNQVGSLQTQVTANQREARAGTALALAATSLQYDQRPGKASLAAAFGNYKGQSGLAVGLGYAVSERWRVNATFSGAPDVSDYGVAAGASFTLN</sequence>
<dbReference type="SUPFAM" id="SSF54523">
    <property type="entry name" value="Pili subunits"/>
    <property type="match status" value="1"/>
</dbReference>
<proteinExistence type="inferred from homology"/>
<keyword evidence="9" id="KW-0472">Membrane</keyword>
<dbReference type="SUPFAM" id="SSF101967">
    <property type="entry name" value="Adhesin YadA, collagen-binding domain"/>
    <property type="match status" value="1"/>
</dbReference>
<protein>
    <recommendedName>
        <fullName evidence="16">Trimeric autotransporter adhesin YadA-like C-terminal membrane anchor domain-containing protein</fullName>
    </recommendedName>
</protein>
<name>A0A327KQS7_9BRAD</name>
<evidence type="ECO:0000259" key="13">
    <source>
        <dbReference type="Pfam" id="PF05662"/>
    </source>
</evidence>
<evidence type="ECO:0000256" key="5">
    <source>
        <dbReference type="ARBA" id="ARBA00022452"/>
    </source>
</evidence>
<dbReference type="GO" id="GO:0009986">
    <property type="term" value="C:cell surface"/>
    <property type="evidence" value="ECO:0007669"/>
    <property type="project" value="UniProtKB-SubCell"/>
</dbReference>
<dbReference type="InterPro" id="IPR011049">
    <property type="entry name" value="Serralysin-like_metalloprot_C"/>
</dbReference>
<keyword evidence="15" id="KW-1185">Reference proteome</keyword>
<keyword evidence="7" id="KW-0732">Signal</keyword>
<dbReference type="Pfam" id="PF05662">
    <property type="entry name" value="YadA_stalk"/>
    <property type="match status" value="1"/>
</dbReference>
<evidence type="ECO:0000256" key="1">
    <source>
        <dbReference type="ARBA" id="ARBA00004241"/>
    </source>
</evidence>
<keyword evidence="4" id="KW-0813">Transport</keyword>
<evidence type="ECO:0000256" key="4">
    <source>
        <dbReference type="ARBA" id="ARBA00022448"/>
    </source>
</evidence>
<evidence type="ECO:0000259" key="12">
    <source>
        <dbReference type="Pfam" id="PF05658"/>
    </source>
</evidence>
<evidence type="ECO:0000256" key="7">
    <source>
        <dbReference type="ARBA" id="ARBA00022729"/>
    </source>
</evidence>
<comment type="similarity">
    <text evidence="3">Belongs to the autotransporter-2 (AT-2) (TC 1.B.40) family.</text>
</comment>
<evidence type="ECO:0000256" key="8">
    <source>
        <dbReference type="ARBA" id="ARBA00022927"/>
    </source>
</evidence>
<dbReference type="AlphaFoldDB" id="A0A327KQS7"/>
<dbReference type="InterPro" id="IPR008640">
    <property type="entry name" value="Adhesin_Head_dom"/>
</dbReference>
<dbReference type="InterPro" id="IPR045584">
    <property type="entry name" value="Pilin-like"/>
</dbReference>
<keyword evidence="6" id="KW-0812">Transmembrane</keyword>
<dbReference type="Proteomes" id="UP000248863">
    <property type="component" value="Unassembled WGS sequence"/>
</dbReference>
<comment type="caution">
    <text evidence="14">The sequence shown here is derived from an EMBL/GenBank/DDBJ whole genome shotgun (WGS) entry which is preliminary data.</text>
</comment>
<feature type="domain" description="Trimeric autotransporter adhesin YadA-like head" evidence="12">
    <location>
        <begin position="7"/>
        <end position="33"/>
    </location>
</feature>
<evidence type="ECO:0000256" key="10">
    <source>
        <dbReference type="ARBA" id="ARBA00023237"/>
    </source>
</evidence>
<keyword evidence="10" id="KW-0998">Cell outer membrane</keyword>
<dbReference type="InterPro" id="IPR008635">
    <property type="entry name" value="Coiled_stalk_dom"/>
</dbReference>
<feature type="domain" description="Trimeric autotransporter adhesin YadA-like C-terminal membrane anchor" evidence="11">
    <location>
        <begin position="132"/>
        <end position="189"/>
    </location>
</feature>
<keyword evidence="8" id="KW-0653">Protein transport</keyword>
<evidence type="ECO:0000313" key="14">
    <source>
        <dbReference type="EMBL" id="RAI40304.1"/>
    </source>
</evidence>
<feature type="non-terminal residue" evidence="14">
    <location>
        <position position="1"/>
    </location>
</feature>
<dbReference type="Gene3D" id="2.150.10.10">
    <property type="entry name" value="Serralysin-like metalloprotease, C-terminal"/>
    <property type="match status" value="1"/>
</dbReference>
<keyword evidence="5" id="KW-1134">Transmembrane beta strand</keyword>
<dbReference type="InterPro" id="IPR005594">
    <property type="entry name" value="YadA_C"/>
</dbReference>
<dbReference type="EMBL" id="NPEU01000044">
    <property type="protein sequence ID" value="RAI40304.1"/>
    <property type="molecule type" value="Genomic_DNA"/>
</dbReference>
<reference evidence="14 15" key="1">
    <citation type="submission" date="2017-07" db="EMBL/GenBank/DDBJ databases">
        <title>Draft Genome Sequences of Select Purple Nonsulfur Bacteria.</title>
        <authorList>
            <person name="Lasarre B."/>
            <person name="Mckinlay J.B."/>
        </authorList>
    </citation>
    <scope>NUCLEOTIDE SEQUENCE [LARGE SCALE GENOMIC DNA]</scope>
    <source>
        <strain evidence="14 15">DSM 11907</strain>
    </source>
</reference>
<gene>
    <name evidence="14" type="ORF">CH338_06575</name>
</gene>
<dbReference type="Pfam" id="PF05658">
    <property type="entry name" value="YadA_head"/>
    <property type="match status" value="2"/>
</dbReference>
<evidence type="ECO:0000313" key="15">
    <source>
        <dbReference type="Proteomes" id="UP000248863"/>
    </source>
</evidence>
<evidence type="ECO:0000256" key="2">
    <source>
        <dbReference type="ARBA" id="ARBA00004442"/>
    </source>
</evidence>
<feature type="domain" description="Trimeric autotransporter adhesin YadA-like head" evidence="12">
    <location>
        <begin position="36"/>
        <end position="59"/>
    </location>
</feature>
<dbReference type="Gene3D" id="3.30.1300.30">
    <property type="entry name" value="GSPII I/J protein-like"/>
    <property type="match status" value="1"/>
</dbReference>
<organism evidence="14 15">
    <name type="scientific">Rhodoplanes elegans</name>
    <dbReference type="NCBI Taxonomy" id="29408"/>
    <lineage>
        <taxon>Bacteria</taxon>
        <taxon>Pseudomonadati</taxon>
        <taxon>Pseudomonadota</taxon>
        <taxon>Alphaproteobacteria</taxon>
        <taxon>Hyphomicrobiales</taxon>
        <taxon>Nitrobacteraceae</taxon>
        <taxon>Rhodoplanes</taxon>
    </lineage>
</organism>
<evidence type="ECO:0008006" key="16">
    <source>
        <dbReference type="Google" id="ProtNLM"/>
    </source>
</evidence>
<accession>A0A327KQS7</accession>
<evidence type="ECO:0000259" key="11">
    <source>
        <dbReference type="Pfam" id="PF03895"/>
    </source>
</evidence>
<evidence type="ECO:0000256" key="9">
    <source>
        <dbReference type="ARBA" id="ARBA00023136"/>
    </source>
</evidence>